<feature type="transmembrane region" description="Helical" evidence="8">
    <location>
        <begin position="143"/>
        <end position="162"/>
    </location>
</feature>
<evidence type="ECO:0000256" key="4">
    <source>
        <dbReference type="ARBA" id="ARBA00022833"/>
    </source>
</evidence>
<evidence type="ECO:0000256" key="2">
    <source>
        <dbReference type="ARBA" id="ARBA00008873"/>
    </source>
</evidence>
<evidence type="ECO:0000256" key="5">
    <source>
        <dbReference type="ARBA" id="ARBA00022989"/>
    </source>
</evidence>
<dbReference type="SUPFAM" id="SSF161111">
    <property type="entry name" value="Cation efflux protein transmembrane domain-like"/>
    <property type="match status" value="2"/>
</dbReference>
<reference evidence="11" key="1">
    <citation type="journal article" date="2012" name="MBio">
        <title>Comparative genome analysis of Trichophyton rubrum and related dermatophytes reveals candidate genes involved in infection.</title>
        <authorList>
            <person name="Martinez D.A."/>
            <person name="Oliver B.G."/>
            <person name="Graeser Y."/>
            <person name="Goldberg J.M."/>
            <person name="Li W."/>
            <person name="Martinez-Rossi N.M."/>
            <person name="Monod M."/>
            <person name="Shelest E."/>
            <person name="Barton R.C."/>
            <person name="Birch E."/>
            <person name="Brakhage A.A."/>
            <person name="Chen Z."/>
            <person name="Gurr S.J."/>
            <person name="Heiman D."/>
            <person name="Heitman J."/>
            <person name="Kosti I."/>
            <person name="Rossi A."/>
            <person name="Saif S."/>
            <person name="Samalova M."/>
            <person name="Saunders C.W."/>
            <person name="Shea T."/>
            <person name="Summerbell R.C."/>
            <person name="Xu J."/>
            <person name="Young S."/>
            <person name="Zeng Q."/>
            <person name="Birren B.W."/>
            <person name="Cuomo C.A."/>
            <person name="White T.C."/>
        </authorList>
    </citation>
    <scope>NUCLEOTIDE SEQUENCE [LARGE SCALE GENOMIC DNA]</scope>
    <source>
        <strain evidence="11">ATCC MYA-4605 / CBS 113480</strain>
    </source>
</reference>
<accession>C5FWI5</accession>
<dbReference type="InterPro" id="IPR058533">
    <property type="entry name" value="Cation_efflux_TM"/>
</dbReference>
<dbReference type="GO" id="GO:0005385">
    <property type="term" value="F:zinc ion transmembrane transporter activity"/>
    <property type="evidence" value="ECO:0007669"/>
    <property type="project" value="TreeGrafter"/>
</dbReference>
<dbReference type="PANTHER" id="PTHR45820">
    <property type="entry name" value="FI23527P1"/>
    <property type="match status" value="1"/>
</dbReference>
<evidence type="ECO:0000313" key="11">
    <source>
        <dbReference type="Proteomes" id="UP000002035"/>
    </source>
</evidence>
<feature type="transmembrane region" description="Helical" evidence="8">
    <location>
        <begin position="16"/>
        <end position="35"/>
    </location>
</feature>
<feature type="transmembrane region" description="Helical" evidence="8">
    <location>
        <begin position="41"/>
        <end position="62"/>
    </location>
</feature>
<dbReference type="GO" id="GO:0016020">
    <property type="term" value="C:membrane"/>
    <property type="evidence" value="ECO:0007669"/>
    <property type="project" value="UniProtKB-SubCell"/>
</dbReference>
<keyword evidence="6 8" id="KW-0472">Membrane</keyword>
<evidence type="ECO:0000256" key="7">
    <source>
        <dbReference type="SAM" id="MobiDB-lite"/>
    </source>
</evidence>
<dbReference type="eggNOG" id="KOG1483">
    <property type="taxonomic scope" value="Eukaryota"/>
</dbReference>
<dbReference type="Pfam" id="PF01545">
    <property type="entry name" value="Cation_efflux"/>
    <property type="match status" value="2"/>
</dbReference>
<dbReference type="PANTHER" id="PTHR45820:SF5">
    <property type="entry name" value="DIFFUSION FACILITATOR FAMILY METAL ION TRANSPORTER, PUTATIVE-RELATED"/>
    <property type="match status" value="1"/>
</dbReference>
<dbReference type="HOGENOM" id="CLU_013430_4_0_1"/>
<feature type="domain" description="Cation efflux protein transmembrane" evidence="9">
    <location>
        <begin position="103"/>
        <end position="240"/>
    </location>
</feature>
<evidence type="ECO:0000256" key="6">
    <source>
        <dbReference type="ARBA" id="ARBA00023136"/>
    </source>
</evidence>
<feature type="compositionally biased region" description="Basic and acidic residues" evidence="7">
    <location>
        <begin position="184"/>
        <end position="203"/>
    </location>
</feature>
<evidence type="ECO:0000256" key="8">
    <source>
        <dbReference type="SAM" id="Phobius"/>
    </source>
</evidence>
<dbReference type="InterPro" id="IPR027469">
    <property type="entry name" value="Cation_efflux_TMD_sf"/>
</dbReference>
<dbReference type="OMA" id="DSEHNHY"/>
<keyword evidence="5 8" id="KW-1133">Transmembrane helix</keyword>
<proteinExistence type="inferred from homology"/>
<comment type="subcellular location">
    <subcellularLocation>
        <location evidence="1">Membrane</location>
        <topology evidence="1">Multi-pass membrane protein</topology>
    </subcellularLocation>
</comment>
<feature type="transmembrane region" description="Helical" evidence="8">
    <location>
        <begin position="265"/>
        <end position="287"/>
    </location>
</feature>
<feature type="region of interest" description="Disordered" evidence="7">
    <location>
        <begin position="169"/>
        <end position="203"/>
    </location>
</feature>
<dbReference type="GeneID" id="9228156"/>
<evidence type="ECO:0000313" key="10">
    <source>
        <dbReference type="EMBL" id="EEQ34269.1"/>
    </source>
</evidence>
<dbReference type="VEuPathDB" id="FungiDB:MCYG_07088"/>
<keyword evidence="4" id="KW-0862">Zinc</keyword>
<feature type="transmembrane region" description="Helical" evidence="8">
    <location>
        <begin position="102"/>
        <end position="123"/>
    </location>
</feature>
<feature type="transmembrane region" description="Helical" evidence="8">
    <location>
        <begin position="214"/>
        <end position="236"/>
    </location>
</feature>
<evidence type="ECO:0000256" key="1">
    <source>
        <dbReference type="ARBA" id="ARBA00004141"/>
    </source>
</evidence>
<organism evidence="10 11">
    <name type="scientific">Arthroderma otae (strain ATCC MYA-4605 / CBS 113480)</name>
    <name type="common">Microsporum canis</name>
    <dbReference type="NCBI Taxonomy" id="554155"/>
    <lineage>
        <taxon>Eukaryota</taxon>
        <taxon>Fungi</taxon>
        <taxon>Dikarya</taxon>
        <taxon>Ascomycota</taxon>
        <taxon>Pezizomycotina</taxon>
        <taxon>Eurotiomycetes</taxon>
        <taxon>Eurotiomycetidae</taxon>
        <taxon>Onygenales</taxon>
        <taxon>Arthrodermataceae</taxon>
        <taxon>Microsporum</taxon>
    </lineage>
</organism>
<comment type="similarity">
    <text evidence="2">Belongs to the cation diffusion facilitator (CDF) transporter (TC 2.A.4) family. SLC30A subfamily.</text>
</comment>
<dbReference type="Proteomes" id="UP000002035">
    <property type="component" value="Unassembled WGS sequence"/>
</dbReference>
<dbReference type="Gene3D" id="1.20.1510.10">
    <property type="entry name" value="Cation efflux protein transmembrane domain"/>
    <property type="match status" value="1"/>
</dbReference>
<dbReference type="OrthoDB" id="9944568at2759"/>
<dbReference type="GO" id="GO:0006882">
    <property type="term" value="P:intracellular zinc ion homeostasis"/>
    <property type="evidence" value="ECO:0007669"/>
    <property type="project" value="TreeGrafter"/>
</dbReference>
<dbReference type="RefSeq" id="XP_002845124.1">
    <property type="nucleotide sequence ID" value="XM_002845078.1"/>
</dbReference>
<protein>
    <submittedName>
        <fullName evidence="10">Cation diffusion facilitator family transporter</fullName>
    </submittedName>
</protein>
<sequence length="321" mass="34350">MALSCGIPSISAQSRLLMVIAMSTCFLITELAVGFKTHSLALIADAFHYTGDLLSFVVAYLAQKHAAALQRDMIPEDTASTLEAAENRTAIIRVDKKDSRHVLPLLAAFFNSVFLLALGLAIFLQGLEKFIHLDEIANPKLVLIIGCVGILTNVICACILGADGHYHHGHSHGHGHGHGHGHQHSHDHDVAGNETRSSEDEKLSQGTALSMKAVLLHVAADALNNLAVIVSAAIIWKVPSENPPESRPHHDSEHNHYGSPHAKYYADPACTVFIAILIMASTGPVVLQSGRALAAAATGANVKEILTDIPKEEDGHKETCQ</sequence>
<dbReference type="EMBL" id="DS995706">
    <property type="protein sequence ID" value="EEQ34269.1"/>
    <property type="molecule type" value="Genomic_DNA"/>
</dbReference>
<dbReference type="STRING" id="554155.C5FWI5"/>
<keyword evidence="11" id="KW-1185">Reference proteome</keyword>
<evidence type="ECO:0000256" key="3">
    <source>
        <dbReference type="ARBA" id="ARBA00022692"/>
    </source>
</evidence>
<gene>
    <name evidence="10" type="ORF">MCYG_07088</name>
</gene>
<keyword evidence="3 8" id="KW-0812">Transmembrane</keyword>
<name>C5FWI5_ARTOC</name>
<dbReference type="AlphaFoldDB" id="C5FWI5"/>
<feature type="domain" description="Cation efflux protein transmembrane" evidence="9">
    <location>
        <begin position="17"/>
        <end position="66"/>
    </location>
</feature>
<evidence type="ECO:0000259" key="9">
    <source>
        <dbReference type="Pfam" id="PF01545"/>
    </source>
</evidence>
<feature type="compositionally biased region" description="Basic residues" evidence="7">
    <location>
        <begin position="169"/>
        <end position="183"/>
    </location>
</feature>